<dbReference type="EMBL" id="CM001222">
    <property type="protein sequence ID" value="KEH25516.1"/>
    <property type="molecule type" value="Genomic_DNA"/>
</dbReference>
<accession>A0A072U813</accession>
<dbReference type="PANTHER" id="PTHR35046:SF26">
    <property type="entry name" value="RNA-DIRECTED DNA POLYMERASE"/>
    <property type="match status" value="1"/>
</dbReference>
<protein>
    <submittedName>
        <fullName evidence="2">His(2)-cys(2) zinc finger protein</fullName>
    </submittedName>
</protein>
<gene>
    <name evidence="2" type="ordered locus">MTR_6g025750</name>
</gene>
<sequence length="185" mass="20490">MAAHINLKPSGILSACKLKPGKNNVAADALPRSFFALSGPDLPRLSSRLLMLPLMRIHIGSESSKLVCKMQDLILFIMSKMVSYFGSPDWWFLIQTILEEFHSSILVGHSGIARTKARVAAQFFWSSLASDVRKFVSNCLVCQKAKSATSAPARLLQPLPIPSLIWDDISMDFITAYHLLMVSQL</sequence>
<organism evidence="2 4">
    <name type="scientific">Medicago truncatula</name>
    <name type="common">Barrel medic</name>
    <name type="synonym">Medicago tribuloides</name>
    <dbReference type="NCBI Taxonomy" id="3880"/>
    <lineage>
        <taxon>Eukaryota</taxon>
        <taxon>Viridiplantae</taxon>
        <taxon>Streptophyta</taxon>
        <taxon>Embryophyta</taxon>
        <taxon>Tracheophyta</taxon>
        <taxon>Spermatophyta</taxon>
        <taxon>Magnoliopsida</taxon>
        <taxon>eudicotyledons</taxon>
        <taxon>Gunneridae</taxon>
        <taxon>Pentapetalae</taxon>
        <taxon>rosids</taxon>
        <taxon>fabids</taxon>
        <taxon>Fabales</taxon>
        <taxon>Fabaceae</taxon>
        <taxon>Papilionoideae</taxon>
        <taxon>50 kb inversion clade</taxon>
        <taxon>NPAAA clade</taxon>
        <taxon>Hologalegina</taxon>
        <taxon>IRL clade</taxon>
        <taxon>Trifolieae</taxon>
        <taxon>Medicago</taxon>
    </lineage>
</organism>
<feature type="domain" description="Integrase zinc-binding" evidence="1">
    <location>
        <begin position="93"/>
        <end position="147"/>
    </location>
</feature>
<evidence type="ECO:0000313" key="4">
    <source>
        <dbReference type="Proteomes" id="UP000002051"/>
    </source>
</evidence>
<dbReference type="Pfam" id="PF17921">
    <property type="entry name" value="Integrase_H2C2"/>
    <property type="match status" value="1"/>
</dbReference>
<reference evidence="2 4" key="2">
    <citation type="journal article" date="2014" name="BMC Genomics">
        <title>An improved genome release (version Mt4.0) for the model legume Medicago truncatula.</title>
        <authorList>
            <person name="Tang H."/>
            <person name="Krishnakumar V."/>
            <person name="Bidwell S."/>
            <person name="Rosen B."/>
            <person name="Chan A."/>
            <person name="Zhou S."/>
            <person name="Gentzbittel L."/>
            <person name="Childs K.L."/>
            <person name="Yandell M."/>
            <person name="Gundlach H."/>
            <person name="Mayer K.F."/>
            <person name="Schwartz D.C."/>
            <person name="Town C.D."/>
        </authorList>
    </citation>
    <scope>GENOME REANNOTATION</scope>
    <source>
        <strain evidence="2">A17</strain>
        <strain evidence="3 4">cv. Jemalong A17</strain>
    </source>
</reference>
<dbReference type="FunFam" id="1.10.340.70:FF:000001">
    <property type="entry name" value="Retrovirus-related Pol polyprotein from transposon gypsy-like Protein"/>
    <property type="match status" value="1"/>
</dbReference>
<keyword evidence="4" id="KW-1185">Reference proteome</keyword>
<evidence type="ECO:0000313" key="3">
    <source>
        <dbReference type="EnsemblPlants" id="KEH25516"/>
    </source>
</evidence>
<reference evidence="3" key="3">
    <citation type="submission" date="2015-04" db="UniProtKB">
        <authorList>
            <consortium name="EnsemblPlants"/>
        </authorList>
    </citation>
    <scope>IDENTIFICATION</scope>
    <source>
        <strain evidence="3">cv. Jemalong A17</strain>
    </source>
</reference>
<dbReference type="EnsemblPlants" id="KEH25516">
    <property type="protein sequence ID" value="KEH25516"/>
    <property type="gene ID" value="MTR_6g025750"/>
</dbReference>
<name>A0A072U813_MEDTR</name>
<proteinExistence type="predicted"/>
<dbReference type="STRING" id="3880.A0A072U813"/>
<dbReference type="Proteomes" id="UP000002051">
    <property type="component" value="Chromosome 6"/>
</dbReference>
<dbReference type="InterPro" id="IPR041588">
    <property type="entry name" value="Integrase_H2C2"/>
</dbReference>
<dbReference type="PANTHER" id="PTHR35046">
    <property type="entry name" value="ZINC KNUCKLE (CCHC-TYPE) FAMILY PROTEIN"/>
    <property type="match status" value="1"/>
</dbReference>
<evidence type="ECO:0000259" key="1">
    <source>
        <dbReference type="Pfam" id="PF17921"/>
    </source>
</evidence>
<dbReference type="HOGENOM" id="CLU_1463383_0_0_1"/>
<reference evidence="2 4" key="1">
    <citation type="journal article" date="2011" name="Nature">
        <title>The Medicago genome provides insight into the evolution of rhizobial symbioses.</title>
        <authorList>
            <person name="Young N.D."/>
            <person name="Debelle F."/>
            <person name="Oldroyd G.E."/>
            <person name="Geurts R."/>
            <person name="Cannon S.B."/>
            <person name="Udvardi M.K."/>
            <person name="Benedito V.A."/>
            <person name="Mayer K.F."/>
            <person name="Gouzy J."/>
            <person name="Schoof H."/>
            <person name="Van de Peer Y."/>
            <person name="Proost S."/>
            <person name="Cook D.R."/>
            <person name="Meyers B.C."/>
            <person name="Spannagl M."/>
            <person name="Cheung F."/>
            <person name="De Mita S."/>
            <person name="Krishnakumar V."/>
            <person name="Gundlach H."/>
            <person name="Zhou S."/>
            <person name="Mudge J."/>
            <person name="Bharti A.K."/>
            <person name="Murray J.D."/>
            <person name="Naoumkina M.A."/>
            <person name="Rosen B."/>
            <person name="Silverstein K.A."/>
            <person name="Tang H."/>
            <person name="Rombauts S."/>
            <person name="Zhao P.X."/>
            <person name="Zhou P."/>
            <person name="Barbe V."/>
            <person name="Bardou P."/>
            <person name="Bechner M."/>
            <person name="Bellec A."/>
            <person name="Berger A."/>
            <person name="Berges H."/>
            <person name="Bidwell S."/>
            <person name="Bisseling T."/>
            <person name="Choisne N."/>
            <person name="Couloux A."/>
            <person name="Denny R."/>
            <person name="Deshpande S."/>
            <person name="Dai X."/>
            <person name="Doyle J.J."/>
            <person name="Dudez A.M."/>
            <person name="Farmer A.D."/>
            <person name="Fouteau S."/>
            <person name="Franken C."/>
            <person name="Gibelin C."/>
            <person name="Gish J."/>
            <person name="Goldstein S."/>
            <person name="Gonzalez A.J."/>
            <person name="Green P.J."/>
            <person name="Hallab A."/>
            <person name="Hartog M."/>
            <person name="Hua A."/>
            <person name="Humphray S.J."/>
            <person name="Jeong D.H."/>
            <person name="Jing Y."/>
            <person name="Jocker A."/>
            <person name="Kenton S.M."/>
            <person name="Kim D.J."/>
            <person name="Klee K."/>
            <person name="Lai H."/>
            <person name="Lang C."/>
            <person name="Lin S."/>
            <person name="Macmil S.L."/>
            <person name="Magdelenat G."/>
            <person name="Matthews L."/>
            <person name="McCorrison J."/>
            <person name="Monaghan E.L."/>
            <person name="Mun J.H."/>
            <person name="Najar F.Z."/>
            <person name="Nicholson C."/>
            <person name="Noirot C."/>
            <person name="O'Bleness M."/>
            <person name="Paule C.R."/>
            <person name="Poulain J."/>
            <person name="Prion F."/>
            <person name="Qin B."/>
            <person name="Qu C."/>
            <person name="Retzel E.F."/>
            <person name="Riddle C."/>
            <person name="Sallet E."/>
            <person name="Samain S."/>
            <person name="Samson N."/>
            <person name="Sanders I."/>
            <person name="Saurat O."/>
            <person name="Scarpelli C."/>
            <person name="Schiex T."/>
            <person name="Segurens B."/>
            <person name="Severin A.J."/>
            <person name="Sherrier D.J."/>
            <person name="Shi R."/>
            <person name="Sims S."/>
            <person name="Singer S.R."/>
            <person name="Sinharoy S."/>
            <person name="Sterck L."/>
            <person name="Viollet A."/>
            <person name="Wang B.B."/>
            <person name="Wang K."/>
            <person name="Wang M."/>
            <person name="Wang X."/>
            <person name="Warfsmann J."/>
            <person name="Weissenbach J."/>
            <person name="White D.D."/>
            <person name="White J.D."/>
            <person name="Wiley G.B."/>
            <person name="Wincker P."/>
            <person name="Xing Y."/>
            <person name="Yang L."/>
            <person name="Yao Z."/>
            <person name="Ying F."/>
            <person name="Zhai J."/>
            <person name="Zhou L."/>
            <person name="Zuber A."/>
            <person name="Denarie J."/>
            <person name="Dixon R.A."/>
            <person name="May G.D."/>
            <person name="Schwartz D.C."/>
            <person name="Rogers J."/>
            <person name="Quetier F."/>
            <person name="Town C.D."/>
            <person name="Roe B.A."/>
        </authorList>
    </citation>
    <scope>NUCLEOTIDE SEQUENCE [LARGE SCALE GENOMIC DNA]</scope>
    <source>
        <strain evidence="2">A17</strain>
        <strain evidence="3 4">cv. Jemalong A17</strain>
    </source>
</reference>
<dbReference type="Gene3D" id="1.10.340.70">
    <property type="match status" value="1"/>
</dbReference>
<dbReference type="AlphaFoldDB" id="A0A072U813"/>
<evidence type="ECO:0000313" key="2">
    <source>
        <dbReference type="EMBL" id="KEH25516.1"/>
    </source>
</evidence>